<organism evidence="1 2">
    <name type="scientific">Paractinoplanes abujensis</name>
    <dbReference type="NCBI Taxonomy" id="882441"/>
    <lineage>
        <taxon>Bacteria</taxon>
        <taxon>Bacillati</taxon>
        <taxon>Actinomycetota</taxon>
        <taxon>Actinomycetes</taxon>
        <taxon>Micromonosporales</taxon>
        <taxon>Micromonosporaceae</taxon>
        <taxon>Paractinoplanes</taxon>
    </lineage>
</organism>
<dbReference type="RefSeq" id="WP_239092389.1">
    <property type="nucleotide sequence ID" value="NZ_BOMC01000004.1"/>
</dbReference>
<keyword evidence="2" id="KW-1185">Reference proteome</keyword>
<accession>A0A7W7G0Q4</accession>
<protein>
    <recommendedName>
        <fullName evidence="3">Methyltransferase type 11 domain-containing protein</fullName>
    </recommendedName>
</protein>
<evidence type="ECO:0000313" key="2">
    <source>
        <dbReference type="Proteomes" id="UP000542742"/>
    </source>
</evidence>
<dbReference type="Proteomes" id="UP000542742">
    <property type="component" value="Unassembled WGS sequence"/>
</dbReference>
<proteinExistence type="predicted"/>
<reference evidence="1 2" key="1">
    <citation type="submission" date="2020-08" db="EMBL/GenBank/DDBJ databases">
        <title>Sequencing the genomes of 1000 actinobacteria strains.</title>
        <authorList>
            <person name="Klenk H.-P."/>
        </authorList>
    </citation>
    <scope>NUCLEOTIDE SEQUENCE [LARGE SCALE GENOMIC DNA]</scope>
    <source>
        <strain evidence="1 2">DSM 45518</strain>
    </source>
</reference>
<gene>
    <name evidence="1" type="ORF">BKA14_001972</name>
</gene>
<dbReference type="EMBL" id="JACHMF010000001">
    <property type="protein sequence ID" value="MBB4691824.1"/>
    <property type="molecule type" value="Genomic_DNA"/>
</dbReference>
<name>A0A7W7G0Q4_9ACTN</name>
<evidence type="ECO:0000313" key="1">
    <source>
        <dbReference type="EMBL" id="MBB4691824.1"/>
    </source>
</evidence>
<evidence type="ECO:0008006" key="3">
    <source>
        <dbReference type="Google" id="ProtNLM"/>
    </source>
</evidence>
<comment type="caution">
    <text evidence="1">The sequence shown here is derived from an EMBL/GenBank/DDBJ whole genome shotgun (WGS) entry which is preliminary data.</text>
</comment>
<dbReference type="AlphaFoldDB" id="A0A7W7G0Q4"/>
<sequence length="150" mass="16395">MLLLGPLYHSQRRADRVAARVVRPGGLVVAATISPFASLFDGFVKGYVRDPEFRPMVERTVADGGTGVLVRVRGGSRVRIFTGRLLRPVRWARRVCRWRLVSVEGPLWMSGPARAGFLAGSAVLLEMVREVEGERSLLGASSPVVTVAVR</sequence>